<evidence type="ECO:0000256" key="1">
    <source>
        <dbReference type="ARBA" id="ARBA00008889"/>
    </source>
</evidence>
<dbReference type="Pfam" id="PF23798">
    <property type="entry name" value="Beta-prop_SPT8"/>
    <property type="match status" value="3"/>
</dbReference>
<proteinExistence type="inferred from homology"/>
<dbReference type="Gene3D" id="2.130.10.10">
    <property type="entry name" value="YVTN repeat-like/Quinoprotein amine dehydrogenase"/>
    <property type="match status" value="2"/>
</dbReference>
<evidence type="ECO:0000313" key="8">
    <source>
        <dbReference type="Proteomes" id="UP000827284"/>
    </source>
</evidence>
<dbReference type="PANTHER" id="PTHR11560">
    <property type="entry name" value="39S RIBOSOMAL PROTEIN L10, MITOCHONDRIAL"/>
    <property type="match status" value="1"/>
</dbReference>
<comment type="caution">
    <text evidence="7">The sequence shown here is derived from an EMBL/GenBank/DDBJ whole genome shotgun (WGS) entry which is preliminary data.</text>
</comment>
<protein>
    <submittedName>
        <fullName evidence="7">Transcriptional activator SPT8</fullName>
    </submittedName>
</protein>
<evidence type="ECO:0000256" key="5">
    <source>
        <dbReference type="SAM" id="MobiDB-lite"/>
    </source>
</evidence>
<dbReference type="CDD" id="cd05797">
    <property type="entry name" value="Ribosomal_L10"/>
    <property type="match status" value="1"/>
</dbReference>
<sequence length="733" mass="79898">MLSSIRGAAARSARSLTAARQYATTQSAGVRRSSPTPKTKAAAAAAASGKPLTNYGKEFRPQKTFLHHSYSELMAKNRIMLICQHNNMSVPELIQLRTDLSAAGAEMKVVRLGIFAAALRETRYANLAPLINGPTCVISCNMSPEDEETKSSSKTPLGLAGIRKVVEKHRKMILLGGKVDDALVSVDDMEKMVEMPGIQTLRAQVTGLLSQAGGGRLVQLLGMNPTLLVMNLDAHAKSGETAMDSEHESEDEFQNDDARTEDGSERGDADEDANLNLTAAVPQASANDSTAGTRTHTPLTLQPNVLSCKTFDIMPCVLAVHPCNVYSLAATQCMRWVFTGSEDGYVRKYDFFASMNGKTLLTATQRHGQVESVTKAGILCSYWENEEQPNRVPPPMTEDGVTIALPGSGAGSKPTDMDLDMNIVKREGSVDRGATPMTHRATSPFDESKMSAVYSLDCHSEAIFAISGLESGAINLWTPRHEEGTCQHVFRQHTAPVSALKLTPDQQGFISGSWDHSVLQWDLNNGQIARTYTGHGSQISSLSFQPSGVPSMDTDLSNPAASHANDAVLMSTSVDGMMCLWDRRDPTKIPRKLLPLERVPPWCLSACWSADGERIFCGRRNGTVDEWDFAEGRFIQSIKMPANSGPVSYVKSVPNNKHLICASQDNIRLWNITELDSRSSLRPFQIIAGHHGGLISSIHIDPTCKYMITTSGNREWEGPSTNDCLFYHIQPML</sequence>
<feature type="repeat" description="WD" evidence="4">
    <location>
        <begin position="490"/>
        <end position="531"/>
    </location>
</feature>
<gene>
    <name evidence="7" type="ORF">EMPS_00249</name>
</gene>
<dbReference type="OrthoDB" id="10260946at2759"/>
<dbReference type="PROSITE" id="PS50082">
    <property type="entry name" value="WD_REPEATS_2"/>
    <property type="match status" value="1"/>
</dbReference>
<evidence type="ECO:0000313" key="7">
    <source>
        <dbReference type="EMBL" id="GJJ67903.1"/>
    </source>
</evidence>
<dbReference type="InterPro" id="IPR057544">
    <property type="entry name" value="Beta-prop_SPT8"/>
</dbReference>
<organism evidence="7 8">
    <name type="scientific">Entomortierella parvispora</name>
    <dbReference type="NCBI Taxonomy" id="205924"/>
    <lineage>
        <taxon>Eukaryota</taxon>
        <taxon>Fungi</taxon>
        <taxon>Fungi incertae sedis</taxon>
        <taxon>Mucoromycota</taxon>
        <taxon>Mortierellomycotina</taxon>
        <taxon>Mortierellomycetes</taxon>
        <taxon>Mortierellales</taxon>
        <taxon>Mortierellaceae</taxon>
        <taxon>Entomortierella</taxon>
    </lineage>
</organism>
<comment type="similarity">
    <text evidence="1">Belongs to the universal ribosomal protein uL10 family.</text>
</comment>
<evidence type="ECO:0000256" key="4">
    <source>
        <dbReference type="PROSITE-ProRule" id="PRU00221"/>
    </source>
</evidence>
<dbReference type="Gene3D" id="3.30.70.1730">
    <property type="match status" value="1"/>
</dbReference>
<dbReference type="PROSITE" id="PS50294">
    <property type="entry name" value="WD_REPEATS_REGION"/>
    <property type="match status" value="1"/>
</dbReference>
<evidence type="ECO:0000256" key="2">
    <source>
        <dbReference type="ARBA" id="ARBA00022980"/>
    </source>
</evidence>
<keyword evidence="4" id="KW-0853">WD repeat</keyword>
<dbReference type="InterPro" id="IPR043141">
    <property type="entry name" value="Ribosomal_uL10-like_sf"/>
</dbReference>
<feature type="region of interest" description="Disordered" evidence="5">
    <location>
        <begin position="21"/>
        <end position="40"/>
    </location>
</feature>
<evidence type="ECO:0000256" key="3">
    <source>
        <dbReference type="ARBA" id="ARBA00023274"/>
    </source>
</evidence>
<dbReference type="SMART" id="SM00320">
    <property type="entry name" value="WD40"/>
    <property type="match status" value="7"/>
</dbReference>
<dbReference type="InterPro" id="IPR036322">
    <property type="entry name" value="WD40_repeat_dom_sf"/>
</dbReference>
<feature type="domain" description="Transcription factor spt8 beta-propeller" evidence="6">
    <location>
        <begin position="442"/>
        <end position="547"/>
    </location>
</feature>
<dbReference type="Proteomes" id="UP000827284">
    <property type="component" value="Unassembled WGS sequence"/>
</dbReference>
<feature type="domain" description="Transcription factor spt8 beta-propeller" evidence="6">
    <location>
        <begin position="311"/>
        <end position="391"/>
    </location>
</feature>
<name>A0A9P3H1C9_9FUNG</name>
<dbReference type="InterPro" id="IPR001790">
    <property type="entry name" value="Ribosomal_uL10"/>
</dbReference>
<dbReference type="EMBL" id="BQFW01000001">
    <property type="protein sequence ID" value="GJJ67903.1"/>
    <property type="molecule type" value="Genomic_DNA"/>
</dbReference>
<keyword evidence="2" id="KW-0689">Ribosomal protein</keyword>
<keyword evidence="3" id="KW-0687">Ribonucleoprotein</keyword>
<dbReference type="SUPFAM" id="SSF50978">
    <property type="entry name" value="WD40 repeat-like"/>
    <property type="match status" value="1"/>
</dbReference>
<dbReference type="SUPFAM" id="SSF160369">
    <property type="entry name" value="Ribosomal protein L10-like"/>
    <property type="match status" value="1"/>
</dbReference>
<dbReference type="GO" id="GO:1990904">
    <property type="term" value="C:ribonucleoprotein complex"/>
    <property type="evidence" value="ECO:0007669"/>
    <property type="project" value="UniProtKB-KW"/>
</dbReference>
<dbReference type="Pfam" id="PF00466">
    <property type="entry name" value="Ribosomal_L10"/>
    <property type="match status" value="1"/>
</dbReference>
<dbReference type="InterPro" id="IPR047865">
    <property type="entry name" value="Ribosomal_uL10_bac_type"/>
</dbReference>
<reference evidence="7" key="1">
    <citation type="submission" date="2021-11" db="EMBL/GenBank/DDBJ databases">
        <authorList>
            <person name="Herlambang A."/>
            <person name="Guo Y."/>
            <person name="Takashima Y."/>
            <person name="Nishizawa T."/>
        </authorList>
    </citation>
    <scope>NUCLEOTIDE SEQUENCE</scope>
    <source>
        <strain evidence="7">E1425</strain>
    </source>
</reference>
<dbReference type="InterPro" id="IPR015943">
    <property type="entry name" value="WD40/YVTN_repeat-like_dom_sf"/>
</dbReference>
<dbReference type="GO" id="GO:0005840">
    <property type="term" value="C:ribosome"/>
    <property type="evidence" value="ECO:0007669"/>
    <property type="project" value="UniProtKB-KW"/>
</dbReference>
<feature type="compositionally biased region" description="Basic and acidic residues" evidence="5">
    <location>
        <begin position="256"/>
        <end position="267"/>
    </location>
</feature>
<reference evidence="7" key="2">
    <citation type="journal article" date="2022" name="Microbiol. Resour. Announc.">
        <title>Whole-Genome Sequence of Entomortierella parvispora E1425, a Mucoromycotan Fungus Associated with Burkholderiaceae-Related Endosymbiotic Bacteria.</title>
        <authorList>
            <person name="Herlambang A."/>
            <person name="Guo Y."/>
            <person name="Takashima Y."/>
            <person name="Narisawa K."/>
            <person name="Ohta H."/>
            <person name="Nishizawa T."/>
        </authorList>
    </citation>
    <scope>NUCLEOTIDE SEQUENCE</scope>
    <source>
        <strain evidence="7">E1425</strain>
    </source>
</reference>
<feature type="domain" description="Transcription factor spt8 beta-propeller" evidence="6">
    <location>
        <begin position="565"/>
        <end position="729"/>
    </location>
</feature>
<dbReference type="AlphaFoldDB" id="A0A9P3H1C9"/>
<accession>A0A9P3H1C9</accession>
<feature type="compositionally biased region" description="Polar residues" evidence="5">
    <location>
        <begin position="22"/>
        <end position="37"/>
    </location>
</feature>
<feature type="region of interest" description="Disordered" evidence="5">
    <location>
        <begin position="238"/>
        <end position="273"/>
    </location>
</feature>
<dbReference type="InterPro" id="IPR001680">
    <property type="entry name" value="WD40_rpt"/>
</dbReference>
<evidence type="ECO:0000259" key="6">
    <source>
        <dbReference type="Pfam" id="PF23798"/>
    </source>
</evidence>
<keyword evidence="8" id="KW-1185">Reference proteome</keyword>